<evidence type="ECO:0000256" key="4">
    <source>
        <dbReference type="ARBA" id="ARBA00023002"/>
    </source>
</evidence>
<proteinExistence type="predicted"/>
<dbReference type="KEGG" id="bapi:BBC0122_014490"/>
<dbReference type="InterPro" id="IPR027477">
    <property type="entry name" value="Succ_DH/fumarate_Rdtase_cat_sf"/>
</dbReference>
<keyword evidence="2" id="KW-0285">Flavoprotein</keyword>
<keyword evidence="7" id="KW-1185">Reference proteome</keyword>
<dbReference type="Gene3D" id="3.90.700.10">
    <property type="entry name" value="Succinate dehydrogenase/fumarate reductase flavoprotein, catalytic domain"/>
    <property type="match status" value="1"/>
</dbReference>
<name>A0A1U9MI73_9HYPH</name>
<evidence type="ECO:0000256" key="3">
    <source>
        <dbReference type="ARBA" id="ARBA00022827"/>
    </source>
</evidence>
<reference evidence="6 7" key="1">
    <citation type="submission" date="2016-11" db="EMBL/GenBank/DDBJ databases">
        <title>Comparative genomics of Bartonella apis.</title>
        <authorList>
            <person name="Engel P."/>
        </authorList>
    </citation>
    <scope>NUCLEOTIDE SEQUENCE [LARGE SCALE GENOMIC DNA]</scope>
    <source>
        <strain evidence="6 7">BBC0122</strain>
    </source>
</reference>
<dbReference type="RefSeq" id="WP_210188137.1">
    <property type="nucleotide sequence ID" value="NZ_CP015625.1"/>
</dbReference>
<dbReference type="PANTHER" id="PTHR43400:SF10">
    <property type="entry name" value="3-OXOSTEROID 1-DEHYDROGENASE"/>
    <property type="match status" value="1"/>
</dbReference>
<comment type="cofactor">
    <cofactor evidence="1">
        <name>FAD</name>
        <dbReference type="ChEBI" id="CHEBI:57692"/>
    </cofactor>
</comment>
<protein>
    <submittedName>
        <fullName evidence="6">Succinate dehydrogenase/fumarate reductase, flavoprotein subunit</fullName>
    </submittedName>
</protein>
<organism evidence="6 7">
    <name type="scientific">Bartonella choladocola</name>
    <dbReference type="NCBI Taxonomy" id="2750995"/>
    <lineage>
        <taxon>Bacteria</taxon>
        <taxon>Pseudomonadati</taxon>
        <taxon>Pseudomonadota</taxon>
        <taxon>Alphaproteobacteria</taxon>
        <taxon>Hyphomicrobiales</taxon>
        <taxon>Bartonellaceae</taxon>
        <taxon>Bartonella</taxon>
    </lineage>
</organism>
<evidence type="ECO:0000313" key="7">
    <source>
        <dbReference type="Proteomes" id="UP000189632"/>
    </source>
</evidence>
<evidence type="ECO:0000256" key="2">
    <source>
        <dbReference type="ARBA" id="ARBA00022630"/>
    </source>
</evidence>
<dbReference type="AlphaFoldDB" id="A0A1U9MI73"/>
<dbReference type="SUPFAM" id="SSF51905">
    <property type="entry name" value="FAD/NAD(P)-binding domain"/>
    <property type="match status" value="1"/>
</dbReference>
<evidence type="ECO:0000313" key="6">
    <source>
        <dbReference type="EMBL" id="AQT47556.1"/>
    </source>
</evidence>
<dbReference type="Pfam" id="PF00890">
    <property type="entry name" value="FAD_binding_2"/>
    <property type="match status" value="1"/>
</dbReference>
<dbReference type="Gene3D" id="3.50.50.60">
    <property type="entry name" value="FAD/NAD(P)-binding domain"/>
    <property type="match status" value="2"/>
</dbReference>
<dbReference type="Proteomes" id="UP000189632">
    <property type="component" value="Chromosome"/>
</dbReference>
<dbReference type="EMBL" id="CP015625">
    <property type="protein sequence ID" value="AQT47556.1"/>
    <property type="molecule type" value="Genomic_DNA"/>
</dbReference>
<dbReference type="GO" id="GO:0016491">
    <property type="term" value="F:oxidoreductase activity"/>
    <property type="evidence" value="ECO:0007669"/>
    <property type="project" value="UniProtKB-KW"/>
</dbReference>
<dbReference type="NCBIfam" id="NF004789">
    <property type="entry name" value="PRK06134.1"/>
    <property type="match status" value="1"/>
</dbReference>
<dbReference type="InterPro" id="IPR036188">
    <property type="entry name" value="FAD/NAD-bd_sf"/>
</dbReference>
<dbReference type="PANTHER" id="PTHR43400">
    <property type="entry name" value="FUMARATE REDUCTASE"/>
    <property type="match status" value="1"/>
</dbReference>
<dbReference type="GO" id="GO:0008202">
    <property type="term" value="P:steroid metabolic process"/>
    <property type="evidence" value="ECO:0007669"/>
    <property type="project" value="UniProtKB-ARBA"/>
</dbReference>
<dbReference type="InterPro" id="IPR003953">
    <property type="entry name" value="FAD-dep_OxRdtase_2_FAD-bd"/>
</dbReference>
<accession>A0A1U9MI73</accession>
<keyword evidence="3" id="KW-0274">FAD</keyword>
<evidence type="ECO:0000256" key="1">
    <source>
        <dbReference type="ARBA" id="ARBA00001974"/>
    </source>
</evidence>
<evidence type="ECO:0000259" key="5">
    <source>
        <dbReference type="Pfam" id="PF00890"/>
    </source>
</evidence>
<sequence length="582" mass="63069">MPNDPSVEYNKPSDLTCDLLVIGSGAGGLSTAVTAAAKGLDVIVAEKEPEIGGTTAYSGGWLWIPHAPQVIKDGITEDEEAPKRYLRSIVGNRYNEKLINRYLETAPEMLDFFEKKTAVSFNPGSAVPDFHGHLKDAAKGGRSVVAAPYDGRELGSLINKLAKPIPETTLLGMGIAAGADMRAFLTVFRSFPAFRYVTKRLLRHIADICRYGRSMQIVNGNALVARLLKSCDIHHVRLLTEYAAQSLIKNNQSVEGAIFHHNGQLKTIKARYGVVLATGGFPHDPLRQAALFPHVAHGTPHHSAAPLSNTGEGLNIAEQAGGIVDRTQFSAGAWAPVSLVPRKDGTVGRFPHLVERGKPGIISVRENGKRFVYEDGPYYDFIAALIEATPHNEPVKAWLIADHHFVRRYGLGAVKPFPVPLTKWLRNGYLKRANSLNELAKLCGIDAIGLVQTVSRYNEDAVRGEDNEFHRGSTAYQRAQGDPDHKPNPCIAPLCKAPFYAVEIVPGSLGTFAGLICDEDGRVLDAHEEPIQGLFAAGNDMNSIFGGTYPSGGITLGPAMTFGYIIGKNAAEQHQKNSFRGD</sequence>
<gene>
    <name evidence="6" type="ORF">BBC0122_014490</name>
</gene>
<keyword evidence="4" id="KW-0560">Oxidoreductase</keyword>
<dbReference type="SUPFAM" id="SSF56425">
    <property type="entry name" value="Succinate dehydrogenase/fumarate reductase flavoprotein, catalytic domain"/>
    <property type="match status" value="1"/>
</dbReference>
<dbReference type="InterPro" id="IPR050315">
    <property type="entry name" value="FAD-oxidoreductase_2"/>
</dbReference>
<feature type="domain" description="FAD-dependent oxidoreductase 2 FAD-binding" evidence="5">
    <location>
        <begin position="18"/>
        <end position="556"/>
    </location>
</feature>